<accession>A0A918V509</accession>
<evidence type="ECO:0000256" key="2">
    <source>
        <dbReference type="SAM" id="SignalP"/>
    </source>
</evidence>
<keyword evidence="1 2" id="KW-0732">Signal</keyword>
<dbReference type="Pfam" id="PF05787">
    <property type="entry name" value="PhoX"/>
    <property type="match status" value="1"/>
</dbReference>
<keyword evidence="5" id="KW-1185">Reference proteome</keyword>
<evidence type="ECO:0000313" key="5">
    <source>
        <dbReference type="Proteomes" id="UP000636004"/>
    </source>
</evidence>
<feature type="domain" description="Secretion system C-terminal sorting" evidence="3">
    <location>
        <begin position="461"/>
        <end position="529"/>
    </location>
</feature>
<dbReference type="NCBIfam" id="TIGR04183">
    <property type="entry name" value="Por_Secre_tail"/>
    <property type="match status" value="1"/>
</dbReference>
<proteinExistence type="predicted"/>
<organism evidence="4 5">
    <name type="scientific">Algibacter mikhailovii</name>
    <dbReference type="NCBI Taxonomy" id="425498"/>
    <lineage>
        <taxon>Bacteria</taxon>
        <taxon>Pseudomonadati</taxon>
        <taxon>Bacteroidota</taxon>
        <taxon>Flavobacteriia</taxon>
        <taxon>Flavobacteriales</taxon>
        <taxon>Flavobacteriaceae</taxon>
        <taxon>Algibacter</taxon>
    </lineage>
</organism>
<evidence type="ECO:0000256" key="1">
    <source>
        <dbReference type="ARBA" id="ARBA00022729"/>
    </source>
</evidence>
<feature type="signal peptide" evidence="2">
    <location>
        <begin position="1"/>
        <end position="21"/>
    </location>
</feature>
<dbReference type="InterPro" id="IPR026444">
    <property type="entry name" value="Secre_tail"/>
</dbReference>
<comment type="caution">
    <text evidence="4">The sequence shown here is derived from an EMBL/GenBank/DDBJ whole genome shotgun (WGS) entry which is preliminary data.</text>
</comment>
<feature type="chain" id="PRO_5037576545" description="Secretion system C-terminal sorting domain-containing protein" evidence="2">
    <location>
        <begin position="22"/>
        <end position="530"/>
    </location>
</feature>
<evidence type="ECO:0000313" key="4">
    <source>
        <dbReference type="EMBL" id="GGZ69480.1"/>
    </source>
</evidence>
<reference evidence="4" key="1">
    <citation type="journal article" date="2014" name="Int. J. Syst. Evol. Microbiol.">
        <title>Complete genome sequence of Corynebacterium casei LMG S-19264T (=DSM 44701T), isolated from a smear-ripened cheese.</title>
        <authorList>
            <consortium name="US DOE Joint Genome Institute (JGI-PGF)"/>
            <person name="Walter F."/>
            <person name="Albersmeier A."/>
            <person name="Kalinowski J."/>
            <person name="Ruckert C."/>
        </authorList>
    </citation>
    <scope>NUCLEOTIDE SEQUENCE</scope>
    <source>
        <strain evidence="4">KCTC 12710</strain>
    </source>
</reference>
<dbReference type="InterPro" id="IPR008557">
    <property type="entry name" value="PhoX"/>
</dbReference>
<gene>
    <name evidence="4" type="ORF">GCM10007028_03130</name>
</gene>
<reference evidence="4" key="2">
    <citation type="submission" date="2020-09" db="EMBL/GenBank/DDBJ databases">
        <authorList>
            <person name="Sun Q."/>
            <person name="Kim S."/>
        </authorList>
    </citation>
    <scope>NUCLEOTIDE SEQUENCE</scope>
    <source>
        <strain evidence="4">KCTC 12710</strain>
    </source>
</reference>
<dbReference type="PANTHER" id="PTHR35399">
    <property type="entry name" value="SLR8030 PROTEIN"/>
    <property type="match status" value="1"/>
</dbReference>
<protein>
    <recommendedName>
        <fullName evidence="3">Secretion system C-terminal sorting domain-containing protein</fullName>
    </recommendedName>
</protein>
<dbReference type="AlphaFoldDB" id="A0A918V509"/>
<dbReference type="InterPro" id="IPR011042">
    <property type="entry name" value="6-blade_b-propeller_TolB-like"/>
</dbReference>
<name>A0A918V509_9FLAO</name>
<dbReference type="Proteomes" id="UP000636004">
    <property type="component" value="Unassembled WGS sequence"/>
</dbReference>
<dbReference type="Pfam" id="PF18962">
    <property type="entry name" value="Por_Secre_tail"/>
    <property type="match status" value="1"/>
</dbReference>
<dbReference type="Gene3D" id="2.120.10.30">
    <property type="entry name" value="TolB, C-terminal domain"/>
    <property type="match status" value="1"/>
</dbReference>
<evidence type="ECO:0000259" key="3">
    <source>
        <dbReference type="Pfam" id="PF18962"/>
    </source>
</evidence>
<dbReference type="RefSeq" id="WP_189358807.1">
    <property type="nucleotide sequence ID" value="NZ_BMWZ01000001.1"/>
</dbReference>
<sequence length="530" mass="56756">MKVILQSALILSILLNQSAFGQTIADFTSVTPAAQTNGFVLPASHTFQRIIKVGDALTVSGTMLTKPDFTAYVPIENSSTNGYLSVNSEDAPLAIGGTGGGGVTILDINLNGATKLWETTASQTVDFARVGNTAANCSGTVTPWGTVISSEEFAYNPLLGLIDFNMDGYNDVGWNVEVDPVTKTVIDKHWAMGNMAHENVSIHANERTVYQGADSDIGYLYKFVATNAQDLSAGNLYVYSGSKNGAGAWIQIPNTSITERNTTIALSGAAGGTVFKGIEDVEIGPDGMVYFAVKDEGRVYRFSDSNALETAASTVTMETYVGGMNYDINDGSSTSSIPWGNGNDNLAFDGAGNLWVFQDGGNKYIWVVKNGHTQAAPDVELFGSAPLGSEPTGITFTPDYKYLFMSMLFLTDPVSNNANQTDAAGNSVNFNTGTTLVVALNENLGTALSVNNDELKETYRIYPNPLKFSKELAIEGPEIQNITLYSVIGAKIFEQEYRSVNAVKLNLKTFNSGIYIITINNTISSKVIIH</sequence>
<dbReference type="PANTHER" id="PTHR35399:SF2">
    <property type="entry name" value="DUF839 DOMAIN-CONTAINING PROTEIN"/>
    <property type="match status" value="1"/>
</dbReference>
<dbReference type="SUPFAM" id="SSF63829">
    <property type="entry name" value="Calcium-dependent phosphotriesterase"/>
    <property type="match status" value="1"/>
</dbReference>
<dbReference type="EMBL" id="BMWZ01000001">
    <property type="protein sequence ID" value="GGZ69480.1"/>
    <property type="molecule type" value="Genomic_DNA"/>
</dbReference>